<dbReference type="InterPro" id="IPR013762">
    <property type="entry name" value="Integrase-like_cat_sf"/>
</dbReference>
<organism evidence="3 4">
    <name type="scientific">Isoptericola halotolerans</name>
    <dbReference type="NCBI Taxonomy" id="300560"/>
    <lineage>
        <taxon>Bacteria</taxon>
        <taxon>Bacillati</taxon>
        <taxon>Actinomycetota</taxon>
        <taxon>Actinomycetes</taxon>
        <taxon>Micrococcales</taxon>
        <taxon>Promicromonosporaceae</taxon>
        <taxon>Isoptericola</taxon>
    </lineage>
</organism>
<dbReference type="InterPro" id="IPR002145">
    <property type="entry name" value="CopG"/>
</dbReference>
<proteinExistence type="predicted"/>
<dbReference type="SUPFAM" id="SSF56349">
    <property type="entry name" value="DNA breaking-rejoining enzymes"/>
    <property type="match status" value="1"/>
</dbReference>
<dbReference type="Pfam" id="PF01402">
    <property type="entry name" value="RHH_1"/>
    <property type="match status" value="1"/>
</dbReference>
<dbReference type="PROSITE" id="PS51898">
    <property type="entry name" value="TYR_RECOMBINASE"/>
    <property type="match status" value="1"/>
</dbReference>
<keyword evidence="1" id="KW-0233">DNA recombination</keyword>
<reference evidence="3 4" key="1">
    <citation type="submission" date="2018-03" db="EMBL/GenBank/DDBJ databases">
        <title>Comparative analysis of microorganisms from saline springs in Andes Mountain Range, Colombia.</title>
        <authorList>
            <person name="Rubin E."/>
        </authorList>
    </citation>
    <scope>NUCLEOTIDE SEQUENCE [LARGE SCALE GENOMIC DNA]</scope>
    <source>
        <strain evidence="3 4">CG 23</strain>
    </source>
</reference>
<gene>
    <name evidence="3" type="ORF">BCL65_11349</name>
</gene>
<dbReference type="EMBL" id="PVTX01000013">
    <property type="protein sequence ID" value="PRZ03549.1"/>
    <property type="molecule type" value="Genomic_DNA"/>
</dbReference>
<sequence length="213" mass="23028">MIWLDAAPPSRTRTVTHTLGVTAQRAGLLVAQARGVGLIPGSGATAEQLAAARAALPKRPRHTVVFHDLRHYSASQLIRHGASVKVAQARLGHQSAGETLDAYSHLWPASGHMGHVFVYVIPMDEKQRTIHGKPVTDEQIQAWADEAEAGYDLPALRQSRRGRPAVGHGPGKPVTVRLDEQTLDALRKRAEQEGLANESEAIRAAVRAWAHVA</sequence>
<comment type="caution">
    <text evidence="3">The sequence shown here is derived from an EMBL/GenBank/DDBJ whole genome shotgun (WGS) entry which is preliminary data.</text>
</comment>
<dbReference type="Proteomes" id="UP000239895">
    <property type="component" value="Unassembled WGS sequence"/>
</dbReference>
<dbReference type="CDD" id="cd22231">
    <property type="entry name" value="RHH_NikR_HicB-like"/>
    <property type="match status" value="1"/>
</dbReference>
<dbReference type="Gene3D" id="1.10.443.10">
    <property type="entry name" value="Intergrase catalytic core"/>
    <property type="match status" value="1"/>
</dbReference>
<dbReference type="InterPro" id="IPR011010">
    <property type="entry name" value="DNA_brk_join_enz"/>
</dbReference>
<dbReference type="InterPro" id="IPR002104">
    <property type="entry name" value="Integrase_catalytic"/>
</dbReference>
<name>A0ABX5EBY8_9MICO</name>
<dbReference type="Gene3D" id="1.10.1220.10">
    <property type="entry name" value="Met repressor-like"/>
    <property type="match status" value="1"/>
</dbReference>
<dbReference type="InterPro" id="IPR010985">
    <property type="entry name" value="Ribbon_hlx_hlx"/>
</dbReference>
<keyword evidence="4" id="KW-1185">Reference proteome</keyword>
<dbReference type="SUPFAM" id="SSF47598">
    <property type="entry name" value="Ribbon-helix-helix"/>
    <property type="match status" value="1"/>
</dbReference>
<evidence type="ECO:0000256" key="1">
    <source>
        <dbReference type="ARBA" id="ARBA00023172"/>
    </source>
</evidence>
<feature type="domain" description="Tyr recombinase" evidence="2">
    <location>
        <begin position="1"/>
        <end position="118"/>
    </location>
</feature>
<evidence type="ECO:0000259" key="2">
    <source>
        <dbReference type="PROSITE" id="PS51898"/>
    </source>
</evidence>
<evidence type="ECO:0000313" key="4">
    <source>
        <dbReference type="Proteomes" id="UP000239895"/>
    </source>
</evidence>
<protein>
    <submittedName>
        <fullName evidence="3">Ribbon-helix-helix CopG family protein</fullName>
    </submittedName>
</protein>
<dbReference type="Pfam" id="PF00589">
    <property type="entry name" value="Phage_integrase"/>
    <property type="match status" value="1"/>
</dbReference>
<dbReference type="InterPro" id="IPR013321">
    <property type="entry name" value="Arc_rbn_hlx_hlx"/>
</dbReference>
<dbReference type="RefSeq" id="WP_308701019.1">
    <property type="nucleotide sequence ID" value="NZ_PVTX01000013.1"/>
</dbReference>
<evidence type="ECO:0000313" key="3">
    <source>
        <dbReference type="EMBL" id="PRZ03549.1"/>
    </source>
</evidence>
<accession>A0ABX5EBY8</accession>